<name>A0A0K2G6L3_NITMO</name>
<accession>A0A0K2G6L3</accession>
<evidence type="ECO:0000313" key="6">
    <source>
        <dbReference type="EMBL" id="ALA56570.1"/>
    </source>
</evidence>
<evidence type="ECO:0000259" key="5">
    <source>
        <dbReference type="PROSITE" id="PS51332"/>
    </source>
</evidence>
<protein>
    <submittedName>
        <fullName evidence="6">Putative Regulatory protein, MerR family</fullName>
    </submittedName>
</protein>
<dbReference type="SUPFAM" id="SSF46955">
    <property type="entry name" value="Putative DNA-binding domain"/>
    <property type="match status" value="1"/>
</dbReference>
<dbReference type="InterPro" id="IPR047057">
    <property type="entry name" value="MerR_fam"/>
</dbReference>
<dbReference type="SMART" id="SM00422">
    <property type="entry name" value="HTH_MERR"/>
    <property type="match status" value="1"/>
</dbReference>
<dbReference type="Gene3D" id="3.40.50.280">
    <property type="entry name" value="Cobalamin-binding domain"/>
    <property type="match status" value="1"/>
</dbReference>
<dbReference type="InterPro" id="IPR006158">
    <property type="entry name" value="Cobalamin-bd"/>
</dbReference>
<dbReference type="InterPro" id="IPR036724">
    <property type="entry name" value="Cobalamin-bd_sf"/>
</dbReference>
<evidence type="ECO:0000313" key="7">
    <source>
        <dbReference type="Proteomes" id="UP000069205"/>
    </source>
</evidence>
<proteinExistence type="predicted"/>
<keyword evidence="3" id="KW-0804">Transcription</keyword>
<dbReference type="SUPFAM" id="SSF52242">
    <property type="entry name" value="Cobalamin (vitamin B12)-binding domain"/>
    <property type="match status" value="1"/>
</dbReference>
<dbReference type="PROSITE" id="PS50937">
    <property type="entry name" value="HTH_MERR_2"/>
    <property type="match status" value="1"/>
</dbReference>
<dbReference type="EMBL" id="CP011801">
    <property type="protein sequence ID" value="ALA56570.1"/>
    <property type="molecule type" value="Genomic_DNA"/>
</dbReference>
<gene>
    <name evidence="6" type="ORF">NITMOv2_0130</name>
</gene>
<dbReference type="PANTHER" id="PTHR30204">
    <property type="entry name" value="REDOX-CYCLING DRUG-SENSING TRANSCRIPTIONAL ACTIVATOR SOXR"/>
    <property type="match status" value="1"/>
</dbReference>
<feature type="domain" description="HTH merR-type" evidence="4">
    <location>
        <begin position="3"/>
        <end position="54"/>
    </location>
</feature>
<dbReference type="InterPro" id="IPR000551">
    <property type="entry name" value="MerR-type_HTH_dom"/>
</dbReference>
<keyword evidence="7" id="KW-1185">Reference proteome</keyword>
<dbReference type="Pfam" id="PF02310">
    <property type="entry name" value="B12-binding"/>
    <property type="match status" value="1"/>
</dbReference>
<dbReference type="Gene3D" id="1.10.1660.10">
    <property type="match status" value="1"/>
</dbReference>
<dbReference type="InterPro" id="IPR003759">
    <property type="entry name" value="Cbl-bd_cap"/>
</dbReference>
<organism evidence="6 7">
    <name type="scientific">Nitrospira moscoviensis</name>
    <dbReference type="NCBI Taxonomy" id="42253"/>
    <lineage>
        <taxon>Bacteria</taxon>
        <taxon>Pseudomonadati</taxon>
        <taxon>Nitrospirota</taxon>
        <taxon>Nitrospiria</taxon>
        <taxon>Nitrospirales</taxon>
        <taxon>Nitrospiraceae</taxon>
        <taxon>Nitrospira</taxon>
    </lineage>
</organism>
<dbReference type="OrthoDB" id="122388at2"/>
<dbReference type="PANTHER" id="PTHR30204:SF67">
    <property type="entry name" value="HTH-TYPE TRANSCRIPTIONAL REGULATOR MLRA-RELATED"/>
    <property type="match status" value="1"/>
</dbReference>
<dbReference type="Pfam" id="PF02607">
    <property type="entry name" value="B12-binding_2"/>
    <property type="match status" value="1"/>
</dbReference>
<dbReference type="Gene3D" id="1.10.1240.10">
    <property type="entry name" value="Methionine synthase domain"/>
    <property type="match status" value="1"/>
</dbReference>
<feature type="domain" description="B12-binding" evidence="5">
    <location>
        <begin position="177"/>
        <end position="306"/>
    </location>
</feature>
<keyword evidence="2" id="KW-0238">DNA-binding</keyword>
<dbReference type="AlphaFoldDB" id="A0A0K2G6L3"/>
<evidence type="ECO:0000256" key="1">
    <source>
        <dbReference type="ARBA" id="ARBA00023015"/>
    </source>
</evidence>
<dbReference type="Proteomes" id="UP000069205">
    <property type="component" value="Chromosome"/>
</dbReference>
<sequence length="306" mass="34354">MNTHRIHRVSKLTGLSKDVVRVWERRYGLVKPLRSANRYREYTDEDVALLRFLKEELDRGQSIGALAVEGREAVLQRMRATAPPAPQQLTPHGHLLDELVALLDPLDKSRFEQKLNGAVAVIPFEEAVQRILLPLQRRVGELWHQGRVNVAVEHYVTKLVQQKLFSVMNQLPVNELGPRVLIACPEDESHEIGAQAVAYIAVTRGCHVYYLGPNLPASDLSAFCERIKPDLVLLSLTEIKSDAATRRLLQDLSPLAAQWPVAMGGAGARAIEHLLRENRIELLDDLAALHSRLIDLVSKRLLAQRS</sequence>
<dbReference type="Pfam" id="PF13411">
    <property type="entry name" value="MerR_1"/>
    <property type="match status" value="1"/>
</dbReference>
<evidence type="ECO:0000259" key="4">
    <source>
        <dbReference type="PROSITE" id="PS50937"/>
    </source>
</evidence>
<reference evidence="6 7" key="1">
    <citation type="journal article" date="2015" name="Proc. Natl. Acad. Sci. U.S.A.">
        <title>Expanded metabolic versatility of ubiquitous nitrite-oxidizing bacteria from the genus Nitrospira.</title>
        <authorList>
            <person name="Koch H."/>
            <person name="Lucker S."/>
            <person name="Albertsen M."/>
            <person name="Kitzinger K."/>
            <person name="Herbold C."/>
            <person name="Spieck E."/>
            <person name="Nielsen P.H."/>
            <person name="Wagner M."/>
            <person name="Daims H."/>
        </authorList>
    </citation>
    <scope>NUCLEOTIDE SEQUENCE [LARGE SCALE GENOMIC DNA]</scope>
    <source>
        <strain evidence="6 7">NSP M-1</strain>
    </source>
</reference>
<dbReference type="GO" id="GO:0031419">
    <property type="term" value="F:cobalamin binding"/>
    <property type="evidence" value="ECO:0007669"/>
    <property type="project" value="InterPro"/>
</dbReference>
<dbReference type="GO" id="GO:0003677">
    <property type="term" value="F:DNA binding"/>
    <property type="evidence" value="ECO:0007669"/>
    <property type="project" value="UniProtKB-KW"/>
</dbReference>
<keyword evidence="1" id="KW-0805">Transcription regulation</keyword>
<dbReference type="RefSeq" id="WP_053378041.1">
    <property type="nucleotide sequence ID" value="NZ_CP011801.1"/>
</dbReference>
<dbReference type="KEGG" id="nmv:NITMOv2_0130"/>
<dbReference type="PROSITE" id="PS51332">
    <property type="entry name" value="B12_BINDING"/>
    <property type="match status" value="1"/>
</dbReference>
<dbReference type="PATRIC" id="fig|42253.5.peg.127"/>
<dbReference type="InterPro" id="IPR036594">
    <property type="entry name" value="Meth_synthase_dom"/>
</dbReference>
<evidence type="ECO:0000256" key="3">
    <source>
        <dbReference type="ARBA" id="ARBA00023163"/>
    </source>
</evidence>
<dbReference type="STRING" id="42253.NITMOv2_0130"/>
<dbReference type="GO" id="GO:0003700">
    <property type="term" value="F:DNA-binding transcription factor activity"/>
    <property type="evidence" value="ECO:0007669"/>
    <property type="project" value="InterPro"/>
</dbReference>
<evidence type="ECO:0000256" key="2">
    <source>
        <dbReference type="ARBA" id="ARBA00023125"/>
    </source>
</evidence>
<dbReference type="CDD" id="cd02065">
    <property type="entry name" value="B12-binding_like"/>
    <property type="match status" value="1"/>
</dbReference>
<dbReference type="InterPro" id="IPR009061">
    <property type="entry name" value="DNA-bd_dom_put_sf"/>
</dbReference>
<dbReference type="GO" id="GO:0046872">
    <property type="term" value="F:metal ion binding"/>
    <property type="evidence" value="ECO:0007669"/>
    <property type="project" value="InterPro"/>
</dbReference>